<keyword evidence="2" id="KW-1185">Reference proteome</keyword>
<evidence type="ECO:0000313" key="1">
    <source>
        <dbReference type="EMBL" id="MFC7345316.1"/>
    </source>
</evidence>
<proteinExistence type="predicted"/>
<name>A0ABW2LRZ0_9FLAO</name>
<protein>
    <submittedName>
        <fullName evidence="1">Transporter</fullName>
    </submittedName>
</protein>
<accession>A0ABW2LRZ0</accession>
<organism evidence="1 2">
    <name type="scientific">Chryseobacterium zhengzhouense</name>
    <dbReference type="NCBI Taxonomy" id="1636086"/>
    <lineage>
        <taxon>Bacteria</taxon>
        <taxon>Pseudomonadati</taxon>
        <taxon>Bacteroidota</taxon>
        <taxon>Flavobacteriia</taxon>
        <taxon>Flavobacteriales</taxon>
        <taxon>Weeksellaceae</taxon>
        <taxon>Chryseobacterium group</taxon>
        <taxon>Chryseobacterium</taxon>
    </lineage>
</organism>
<reference evidence="2" key="1">
    <citation type="journal article" date="2019" name="Int. J. Syst. Evol. Microbiol.">
        <title>The Global Catalogue of Microorganisms (GCM) 10K type strain sequencing project: providing services to taxonomists for standard genome sequencing and annotation.</title>
        <authorList>
            <consortium name="The Broad Institute Genomics Platform"/>
            <consortium name="The Broad Institute Genome Sequencing Center for Infectious Disease"/>
            <person name="Wu L."/>
            <person name="Ma J."/>
        </authorList>
    </citation>
    <scope>NUCLEOTIDE SEQUENCE [LARGE SCALE GENOMIC DNA]</scope>
    <source>
        <strain evidence="2">CCUG 54781</strain>
    </source>
</reference>
<comment type="caution">
    <text evidence="1">The sequence shown here is derived from an EMBL/GenBank/DDBJ whole genome shotgun (WGS) entry which is preliminary data.</text>
</comment>
<sequence>MKNNHHYNLLMICNVLLISSFCYSQKKQEHKYSLFNPVPRELMREMETDRPDVTESPYTVDAGHFQYETDIIGLTREKSDFKNTKTLLINQANLKIGLTGSTAIQIGFETYGWQKEKDLNTGITESKHGVGDLNIRIKQNIIGNNKGNFALAILPYVKIPTSQYEDDDLVEGGLIVPMIYKFSGEWKLGFQVEVDRLKDTDEHAMHTELLQTLTISHPLSKNIEGIAETYYTYDFKAHEIYNFINAAVQMEVAKNFKIDAGLNYGIQHHAEKHYFLGASYMY</sequence>
<dbReference type="RefSeq" id="WP_378172103.1">
    <property type="nucleotide sequence ID" value="NZ_JBHTCR010000001.1"/>
</dbReference>
<dbReference type="Pfam" id="PF13557">
    <property type="entry name" value="Phenol_MetA_deg"/>
    <property type="match status" value="1"/>
</dbReference>
<dbReference type="EMBL" id="JBHTCR010000001">
    <property type="protein sequence ID" value="MFC7345316.1"/>
    <property type="molecule type" value="Genomic_DNA"/>
</dbReference>
<evidence type="ECO:0000313" key="2">
    <source>
        <dbReference type="Proteomes" id="UP001596550"/>
    </source>
</evidence>
<dbReference type="Proteomes" id="UP001596550">
    <property type="component" value="Unassembled WGS sequence"/>
</dbReference>
<dbReference type="InterPro" id="IPR025737">
    <property type="entry name" value="FApF"/>
</dbReference>
<gene>
    <name evidence="1" type="ORF">ACFQO9_01125</name>
</gene>